<dbReference type="RefSeq" id="WP_012435612.1">
    <property type="nucleotide sequence ID" value="NZ_CATWFT010000027.1"/>
</dbReference>
<keyword evidence="1" id="KW-0472">Membrane</keyword>
<evidence type="ECO:0000313" key="5">
    <source>
        <dbReference type="Proteomes" id="UP001199322"/>
    </source>
</evidence>
<reference evidence="3" key="1">
    <citation type="submission" date="2018-06" db="EMBL/GenBank/DDBJ databases">
        <authorList>
            <person name="O'Rourke A."/>
        </authorList>
    </citation>
    <scope>NUCLEOTIDE SEQUENCE</scope>
    <source>
        <strain evidence="3">132550021-3</strain>
    </source>
</reference>
<evidence type="ECO:0000256" key="1">
    <source>
        <dbReference type="SAM" id="Phobius"/>
    </source>
</evidence>
<dbReference type="Proteomes" id="UP001199322">
    <property type="component" value="Unassembled WGS sequence"/>
</dbReference>
<dbReference type="EMBL" id="CATWFT010000027">
    <property type="protein sequence ID" value="CAJ0732334.1"/>
    <property type="molecule type" value="Genomic_DNA"/>
</dbReference>
<feature type="transmembrane region" description="Helical" evidence="1">
    <location>
        <begin position="20"/>
        <end position="45"/>
    </location>
</feature>
<keyword evidence="4" id="KW-1185">Reference proteome</keyword>
<dbReference type="EMBL" id="QGBI01000023">
    <property type="protein sequence ID" value="MBX3892308.1"/>
    <property type="molecule type" value="Genomic_DNA"/>
</dbReference>
<evidence type="ECO:0008006" key="6">
    <source>
        <dbReference type="Google" id="ProtNLM"/>
    </source>
</evidence>
<name>A0A2P4RAF3_RALPI</name>
<accession>A0A2P4RAF3</accession>
<keyword evidence="1" id="KW-0812">Transmembrane</keyword>
<proteinExistence type="predicted"/>
<dbReference type="Proteomes" id="UP001189303">
    <property type="component" value="Unassembled WGS sequence"/>
</dbReference>
<feature type="transmembrane region" description="Helical" evidence="1">
    <location>
        <begin position="115"/>
        <end position="136"/>
    </location>
</feature>
<sequence length="157" mass="17315">MNSQATLTKLSVAWTLVRHIAFWGGWAFRLLVVVPSVAFCLLLAIHSDFSFSAIPRELLQSVADRAKYPAAPAGYITMQTCKDTTSAVKGLPPPQALCKTFGFEQQSIDASAREAGMNLALMYSIFALLGWGWYLFSGSFNDSLRAFRSSLQKVRRA</sequence>
<gene>
    <name evidence="3" type="ORF">DEE74_20795</name>
    <name evidence="2" type="ORF">R38712_04982</name>
</gene>
<evidence type="ECO:0000313" key="2">
    <source>
        <dbReference type="EMBL" id="CAJ0732334.1"/>
    </source>
</evidence>
<comment type="caution">
    <text evidence="3">The sequence shown here is derived from an EMBL/GenBank/DDBJ whole genome shotgun (WGS) entry which is preliminary data.</text>
</comment>
<organism evidence="3 5">
    <name type="scientific">Ralstonia pickettii</name>
    <name type="common">Burkholderia pickettii</name>
    <dbReference type="NCBI Taxonomy" id="329"/>
    <lineage>
        <taxon>Bacteria</taxon>
        <taxon>Pseudomonadati</taxon>
        <taxon>Pseudomonadota</taxon>
        <taxon>Betaproteobacteria</taxon>
        <taxon>Burkholderiales</taxon>
        <taxon>Burkholderiaceae</taxon>
        <taxon>Ralstonia</taxon>
    </lineage>
</organism>
<dbReference type="AlphaFoldDB" id="A0A2P4RAF3"/>
<dbReference type="OMA" id="FAGKWAF"/>
<keyword evidence="1" id="KW-1133">Transmembrane helix</keyword>
<reference evidence="2 4" key="2">
    <citation type="submission" date="2023-07" db="EMBL/GenBank/DDBJ databases">
        <authorList>
            <person name="Peeters C."/>
        </authorList>
    </citation>
    <scope>NUCLEOTIDE SEQUENCE [LARGE SCALE GENOMIC DNA]</scope>
    <source>
        <strain evidence="2 4">R-38712</strain>
    </source>
</reference>
<evidence type="ECO:0000313" key="3">
    <source>
        <dbReference type="EMBL" id="MBX3892308.1"/>
    </source>
</evidence>
<evidence type="ECO:0000313" key="4">
    <source>
        <dbReference type="Proteomes" id="UP001189303"/>
    </source>
</evidence>
<dbReference type="OrthoDB" id="9035177at2"/>
<protein>
    <recommendedName>
        <fullName evidence="6">Transmembrane protein</fullName>
    </recommendedName>
</protein>